<evidence type="ECO:0000256" key="1">
    <source>
        <dbReference type="SAM" id="MobiDB-lite"/>
    </source>
</evidence>
<protein>
    <submittedName>
        <fullName evidence="2">Uncharacterized protein</fullName>
    </submittedName>
</protein>
<accession>A0A7R7GTV3</accession>
<dbReference type="AlphaFoldDB" id="A0A7R7GTV3"/>
<sequence>MSPVKPYLPGGEIRIGHPGLHLTKVGAGAEGSPSAGQQHHRDPRILGRGQQGLGGGVVEGLVEGVERLGPVQGKGAYPVLVVDVQYHGRTPYRNGVLST</sequence>
<reference evidence="2 3" key="1">
    <citation type="submission" date="2020-12" db="EMBL/GenBank/DDBJ databases">
        <title>Complete genome sequence of Mycobacterium heckeshornense JCM 15655T, closely related to a pathogenic non-tuberculous mycobacterial species Mycobacterium xenopi.</title>
        <authorList>
            <person name="Yoshida M."/>
            <person name="Fukano H."/>
            <person name="Asakura T."/>
            <person name="Suzuki M."/>
            <person name="Hoshino Y."/>
        </authorList>
    </citation>
    <scope>NUCLEOTIDE SEQUENCE [LARGE SCALE GENOMIC DNA]</scope>
    <source>
        <strain evidence="2 3">JCM 15655</strain>
    </source>
</reference>
<feature type="region of interest" description="Disordered" evidence="1">
    <location>
        <begin position="24"/>
        <end position="51"/>
    </location>
</feature>
<dbReference type="Proteomes" id="UP000595446">
    <property type="component" value="Chromosome"/>
</dbReference>
<dbReference type="EMBL" id="AP024237">
    <property type="protein sequence ID" value="BCO35836.1"/>
    <property type="molecule type" value="Genomic_DNA"/>
</dbReference>
<proteinExistence type="predicted"/>
<evidence type="ECO:0000313" key="3">
    <source>
        <dbReference type="Proteomes" id="UP000595446"/>
    </source>
</evidence>
<keyword evidence="3" id="KW-1185">Reference proteome</keyword>
<name>A0A7R7GTV3_9MYCO</name>
<gene>
    <name evidence="2" type="ORF">MHEC_22690</name>
</gene>
<evidence type="ECO:0000313" key="2">
    <source>
        <dbReference type="EMBL" id="BCO35836.1"/>
    </source>
</evidence>
<organism evidence="2 3">
    <name type="scientific">Mycobacterium heckeshornense</name>
    <dbReference type="NCBI Taxonomy" id="110505"/>
    <lineage>
        <taxon>Bacteria</taxon>
        <taxon>Bacillati</taxon>
        <taxon>Actinomycetota</taxon>
        <taxon>Actinomycetes</taxon>
        <taxon>Mycobacteriales</taxon>
        <taxon>Mycobacteriaceae</taxon>
        <taxon>Mycobacterium</taxon>
    </lineage>
</organism>